<evidence type="ECO:0000256" key="6">
    <source>
        <dbReference type="PROSITE-ProRule" id="PRU00182"/>
    </source>
</evidence>
<dbReference type="CDD" id="cd02553">
    <property type="entry name" value="PseudoU_synth_RsuA"/>
    <property type="match status" value="1"/>
</dbReference>
<dbReference type="Gene3D" id="3.30.70.580">
    <property type="entry name" value="Pseudouridine synthase I, catalytic domain, N-terminal subdomain"/>
    <property type="match status" value="1"/>
</dbReference>
<dbReference type="SUPFAM" id="SSF55120">
    <property type="entry name" value="Pseudouridine synthase"/>
    <property type="match status" value="1"/>
</dbReference>
<dbReference type="PANTHER" id="PTHR47683:SF4">
    <property type="entry name" value="PSEUDOURIDINE SYNTHASE"/>
    <property type="match status" value="1"/>
</dbReference>
<dbReference type="InterPro" id="IPR020094">
    <property type="entry name" value="TruA/RsuA/RluB/E/F_N"/>
</dbReference>
<evidence type="ECO:0000256" key="1">
    <source>
        <dbReference type="ARBA" id="ARBA00008348"/>
    </source>
</evidence>
<dbReference type="SUPFAM" id="SSF55174">
    <property type="entry name" value="Alpha-L RNA-binding motif"/>
    <property type="match status" value="1"/>
</dbReference>
<evidence type="ECO:0000256" key="5">
    <source>
        <dbReference type="ARBA" id="ARBA00037590"/>
    </source>
</evidence>
<accession>A0AAU0MZF1</accession>
<evidence type="ECO:0000313" key="10">
    <source>
        <dbReference type="Proteomes" id="UP001302477"/>
    </source>
</evidence>
<dbReference type="PANTHER" id="PTHR47683">
    <property type="entry name" value="PSEUDOURIDINE SYNTHASE FAMILY PROTEIN-RELATED"/>
    <property type="match status" value="1"/>
</dbReference>
<dbReference type="PROSITE" id="PS50889">
    <property type="entry name" value="S4"/>
    <property type="match status" value="1"/>
</dbReference>
<dbReference type="Pfam" id="PF00849">
    <property type="entry name" value="PseudoU_synth_2"/>
    <property type="match status" value="1"/>
</dbReference>
<dbReference type="PROSITE" id="PS01149">
    <property type="entry name" value="PSI_RSU"/>
    <property type="match status" value="1"/>
</dbReference>
<dbReference type="KEGG" id="mpaf:R5R33_17060"/>
<dbReference type="Gene3D" id="3.10.290.10">
    <property type="entry name" value="RNA-binding S4 domain"/>
    <property type="match status" value="1"/>
</dbReference>
<evidence type="ECO:0000256" key="3">
    <source>
        <dbReference type="ARBA" id="ARBA00023235"/>
    </source>
</evidence>
<dbReference type="InterPro" id="IPR050343">
    <property type="entry name" value="RsuA_PseudoU_synthase"/>
</dbReference>
<feature type="domain" description="RNA-binding S4" evidence="8">
    <location>
        <begin position="7"/>
        <end position="65"/>
    </location>
</feature>
<dbReference type="NCBIfam" id="NF008097">
    <property type="entry name" value="PRK10839.1"/>
    <property type="match status" value="1"/>
</dbReference>
<keyword evidence="10" id="KW-1185">Reference proteome</keyword>
<dbReference type="RefSeq" id="WP_318953904.1">
    <property type="nucleotide sequence ID" value="NZ_CP137555.1"/>
</dbReference>
<dbReference type="Gene3D" id="3.30.70.1560">
    <property type="entry name" value="Alpha-L RNA-binding motif"/>
    <property type="match status" value="1"/>
</dbReference>
<dbReference type="Pfam" id="PF01479">
    <property type="entry name" value="S4"/>
    <property type="match status" value="1"/>
</dbReference>
<comment type="catalytic activity">
    <reaction evidence="4">
        <text>uridine(516) in 16S rRNA = pseudouridine(516) in 16S rRNA</text>
        <dbReference type="Rhea" id="RHEA:38867"/>
        <dbReference type="Rhea" id="RHEA-COMP:10089"/>
        <dbReference type="Rhea" id="RHEA-COMP:10090"/>
        <dbReference type="ChEBI" id="CHEBI:65314"/>
        <dbReference type="ChEBI" id="CHEBI:65315"/>
        <dbReference type="EC" id="5.4.99.19"/>
    </reaction>
</comment>
<dbReference type="InterPro" id="IPR002942">
    <property type="entry name" value="S4_RNA-bd"/>
</dbReference>
<dbReference type="InterPro" id="IPR006145">
    <property type="entry name" value="PsdUridine_synth_RsuA/RluA"/>
</dbReference>
<evidence type="ECO:0000256" key="7">
    <source>
        <dbReference type="RuleBase" id="RU003887"/>
    </source>
</evidence>
<dbReference type="SMART" id="SM00363">
    <property type="entry name" value="S4"/>
    <property type="match status" value="1"/>
</dbReference>
<organism evidence="9 10">
    <name type="scientific">Microbulbifer pacificus</name>
    <dbReference type="NCBI Taxonomy" id="407164"/>
    <lineage>
        <taxon>Bacteria</taxon>
        <taxon>Pseudomonadati</taxon>
        <taxon>Pseudomonadota</taxon>
        <taxon>Gammaproteobacteria</taxon>
        <taxon>Cellvibrionales</taxon>
        <taxon>Microbulbiferaceae</taxon>
        <taxon>Microbulbifer</taxon>
    </lineage>
</organism>
<comment type="similarity">
    <text evidence="1 7">Belongs to the pseudouridine synthase RsuA family.</text>
</comment>
<dbReference type="InterPro" id="IPR000748">
    <property type="entry name" value="PsdUridine_synth_RsuA/RluB/E/F"/>
</dbReference>
<dbReference type="AlphaFoldDB" id="A0AAU0MZF1"/>
<sequence length="251" mass="28141">MADGKTLRLDKAISQVTDLSRAEVKRAAKQQRITVNGMTVTDPSVKIQDTDELCLDGDLLTEAGPRYIMLNKPLGYVCATKDGEHPTVLDLLDEPNKHKLHIAGRLDIDTTGLVLITDDGQWSHRITSPRHHCAKTYYAHLADPIDESAIDKFAKGIWLNNEKKRTKPAELEILYRNEVRITISEGRYHQVKRMFGALGNRVLELHRERIGDIVLDEELTEGEYRLLSAEEVASVGGPELHGTDTHESDAD</sequence>
<dbReference type="Proteomes" id="UP001302477">
    <property type="component" value="Chromosome"/>
</dbReference>
<dbReference type="GO" id="GO:0005829">
    <property type="term" value="C:cytosol"/>
    <property type="evidence" value="ECO:0007669"/>
    <property type="project" value="UniProtKB-ARBA"/>
</dbReference>
<dbReference type="InterPro" id="IPR020103">
    <property type="entry name" value="PsdUridine_synth_cat_dom_sf"/>
</dbReference>
<reference evidence="9 10" key="1">
    <citation type="submission" date="2023-10" db="EMBL/GenBank/DDBJ databases">
        <title>Description of Microbulbifer bruguierae sp. nov., isolated from the sediments of mangrove plant Bruguiera sexangula and comparative genomic analyses of the genus Microbulbifer.</title>
        <authorList>
            <person name="Long M."/>
        </authorList>
    </citation>
    <scope>NUCLEOTIDE SEQUENCE [LARGE SCALE GENOMIC DNA]</scope>
    <source>
        <strain evidence="9 10">SPO729</strain>
    </source>
</reference>
<dbReference type="InterPro" id="IPR018496">
    <property type="entry name" value="PsdUridine_synth_RsuA/RluB_CS"/>
</dbReference>
<keyword evidence="2 6" id="KW-0694">RNA-binding</keyword>
<proteinExistence type="inferred from homology"/>
<dbReference type="InterPro" id="IPR036986">
    <property type="entry name" value="S4_RNA-bd_sf"/>
</dbReference>
<gene>
    <name evidence="9" type="primary">rsuA</name>
    <name evidence="9" type="ORF">R5R33_17060</name>
</gene>
<evidence type="ECO:0000256" key="2">
    <source>
        <dbReference type="ARBA" id="ARBA00022884"/>
    </source>
</evidence>
<dbReference type="GO" id="GO:0160136">
    <property type="term" value="F:16S rRNA pseudouridine(516) synthase activity"/>
    <property type="evidence" value="ECO:0007669"/>
    <property type="project" value="UniProtKB-EC"/>
</dbReference>
<protein>
    <recommendedName>
        <fullName evidence="7">Pseudouridine synthase</fullName>
        <ecNumber evidence="7">5.4.99.-</ecNumber>
    </recommendedName>
</protein>
<name>A0AAU0MZF1_9GAMM</name>
<comment type="function">
    <text evidence="5">Responsible for synthesis of pseudouridine from uracil-516 in 16S ribosomal RNA.</text>
</comment>
<dbReference type="GO" id="GO:0000455">
    <property type="term" value="P:enzyme-directed rRNA pseudouridine synthesis"/>
    <property type="evidence" value="ECO:0007669"/>
    <property type="project" value="UniProtKB-ARBA"/>
</dbReference>
<dbReference type="CDD" id="cd00165">
    <property type="entry name" value="S4"/>
    <property type="match status" value="1"/>
</dbReference>
<evidence type="ECO:0000256" key="4">
    <source>
        <dbReference type="ARBA" id="ARBA00036749"/>
    </source>
</evidence>
<dbReference type="EC" id="5.4.99.-" evidence="7"/>
<dbReference type="GO" id="GO:0003723">
    <property type="term" value="F:RNA binding"/>
    <property type="evidence" value="ECO:0007669"/>
    <property type="project" value="UniProtKB-KW"/>
</dbReference>
<dbReference type="NCBIfam" id="TIGR00093">
    <property type="entry name" value="pseudouridine synthase"/>
    <property type="match status" value="1"/>
</dbReference>
<dbReference type="EMBL" id="CP137555">
    <property type="protein sequence ID" value="WOX05432.1"/>
    <property type="molecule type" value="Genomic_DNA"/>
</dbReference>
<dbReference type="InterPro" id="IPR042092">
    <property type="entry name" value="PsdUridine_s_RsuA/RluB/E/F_cat"/>
</dbReference>
<dbReference type="FunFam" id="3.30.70.1560:FF:000001">
    <property type="entry name" value="Pseudouridine synthase"/>
    <property type="match status" value="1"/>
</dbReference>
<keyword evidence="3 7" id="KW-0413">Isomerase</keyword>
<evidence type="ECO:0000259" key="8">
    <source>
        <dbReference type="SMART" id="SM00363"/>
    </source>
</evidence>
<evidence type="ECO:0000313" key="9">
    <source>
        <dbReference type="EMBL" id="WOX05432.1"/>
    </source>
</evidence>